<feature type="coiled-coil region" evidence="1">
    <location>
        <begin position="16"/>
        <end position="57"/>
    </location>
</feature>
<dbReference type="Proteomes" id="UP001295423">
    <property type="component" value="Unassembled WGS sequence"/>
</dbReference>
<feature type="coiled-coil region" evidence="1">
    <location>
        <begin position="125"/>
        <end position="268"/>
    </location>
</feature>
<evidence type="ECO:0000313" key="2">
    <source>
        <dbReference type="EMBL" id="CAJ1937790.1"/>
    </source>
</evidence>
<organism evidence="2 3">
    <name type="scientific">Cylindrotheca closterium</name>
    <dbReference type="NCBI Taxonomy" id="2856"/>
    <lineage>
        <taxon>Eukaryota</taxon>
        <taxon>Sar</taxon>
        <taxon>Stramenopiles</taxon>
        <taxon>Ochrophyta</taxon>
        <taxon>Bacillariophyta</taxon>
        <taxon>Bacillariophyceae</taxon>
        <taxon>Bacillariophycidae</taxon>
        <taxon>Bacillariales</taxon>
        <taxon>Bacillariaceae</taxon>
        <taxon>Cylindrotheca</taxon>
    </lineage>
</organism>
<feature type="coiled-coil region" evidence="1">
    <location>
        <begin position="413"/>
        <end position="461"/>
    </location>
</feature>
<dbReference type="AlphaFoldDB" id="A0AAD2CR31"/>
<evidence type="ECO:0000313" key="3">
    <source>
        <dbReference type="Proteomes" id="UP001295423"/>
    </source>
</evidence>
<feature type="coiled-coil region" evidence="1">
    <location>
        <begin position="497"/>
        <end position="545"/>
    </location>
</feature>
<protein>
    <submittedName>
        <fullName evidence="2">Uncharacterized protein</fullName>
    </submittedName>
</protein>
<comment type="caution">
    <text evidence="2">The sequence shown here is derived from an EMBL/GenBank/DDBJ whole genome shotgun (WGS) entry which is preliminary data.</text>
</comment>
<proteinExistence type="predicted"/>
<reference evidence="2" key="1">
    <citation type="submission" date="2023-08" db="EMBL/GenBank/DDBJ databases">
        <authorList>
            <person name="Audoor S."/>
            <person name="Bilcke G."/>
        </authorList>
    </citation>
    <scope>NUCLEOTIDE SEQUENCE</scope>
</reference>
<keyword evidence="1" id="KW-0175">Coiled coil</keyword>
<sequence length="575" mass="67013">MQQTESEKYCELKRQVQEQQEQAAALENSNKQLHKQLEMRNEEVSKLDRQLEMEKADKSKMMKAMNWEFQNLDWDDNSSVASMSVASVALSQKHKQVRDLESQNNHYRLRMIKKQKIWGKERAKMTEMGAEAQKLKKLVESEKARAMDIKQQWKQEVKRAESKSQTTEKALAAAQGIAEQQKCEIEKLERKQQKIKKQLTKEKEQFTEAQKALEIVCHAHKQTKRKLEGAELSLKQAKNCLHEERQEMTNTRDALQSAKSTLQEMKRKVEHDRDCNQSQISQIEKLHKKEQARVKNLHVEQTSTKDALARAQQEVEGLLLEIDEQKTIITNQSNEIQYMQQMIDGKSARCQKLEAAKSKLHTTPTSSPWNSSPTAFRQFLPVRTQRSRTWKSYIQSSRRLQTTSFKMCLHCALNILEKECASEREKRVALQKELSDLSYGLNEKKQELTTHEMKVHCHEDELAMKKEEIFAAERHLAKEKQRSETLTADLLTLQSTVEAKENTVKALLKKVQQQDDTIEDQKNQVKEIKLLNNEEQERAAKIQEQLPQLFQLIKAEETKSLNCRQTSRGCCQIRT</sequence>
<accession>A0AAD2CR31</accession>
<gene>
    <name evidence="2" type="ORF">CYCCA115_LOCUS5819</name>
</gene>
<evidence type="ECO:0000256" key="1">
    <source>
        <dbReference type="SAM" id="Coils"/>
    </source>
</evidence>
<dbReference type="EMBL" id="CAKOGP040000668">
    <property type="protein sequence ID" value="CAJ1937790.1"/>
    <property type="molecule type" value="Genomic_DNA"/>
</dbReference>
<name>A0AAD2CR31_9STRA</name>
<keyword evidence="3" id="KW-1185">Reference proteome</keyword>